<keyword evidence="7" id="KW-0653">Protein transport</keyword>
<comment type="subcellular location">
    <subcellularLocation>
        <location evidence="1">Cell outer membrane</location>
        <topology evidence="1">Lipid-anchor</topology>
    </subcellularLocation>
</comment>
<dbReference type="GO" id="GO:0015031">
    <property type="term" value="P:protein transport"/>
    <property type="evidence" value="ECO:0007669"/>
    <property type="project" value="UniProtKB-KW"/>
</dbReference>
<keyword evidence="6" id="KW-0732">Signal</keyword>
<evidence type="ECO:0000256" key="10">
    <source>
        <dbReference type="ARBA" id="ARBA00023186"/>
    </source>
</evidence>
<dbReference type="Proteomes" id="UP000006251">
    <property type="component" value="Unassembled WGS sequence"/>
</dbReference>
<comment type="caution">
    <text evidence="13">The sequence shown here is derived from an EMBL/GenBank/DDBJ whole genome shotgun (WGS) entry which is preliminary data.</text>
</comment>
<keyword evidence="12 13" id="KW-0449">Lipoprotein</keyword>
<keyword evidence="8" id="KW-0472">Membrane</keyword>
<keyword evidence="11" id="KW-0998">Cell outer membrane</keyword>
<dbReference type="STRING" id="1121922.GCA_000428905_00774"/>
<evidence type="ECO:0000256" key="4">
    <source>
        <dbReference type="ARBA" id="ARBA00016202"/>
    </source>
</evidence>
<evidence type="ECO:0000256" key="3">
    <source>
        <dbReference type="ARBA" id="ARBA00011245"/>
    </source>
</evidence>
<dbReference type="SUPFAM" id="SSF89392">
    <property type="entry name" value="Prokaryotic lipoproteins and lipoprotein localization factors"/>
    <property type="match status" value="1"/>
</dbReference>
<evidence type="ECO:0000256" key="5">
    <source>
        <dbReference type="ARBA" id="ARBA00022448"/>
    </source>
</evidence>
<sequence>MLTTSPYKFVGIYLLILLVTGCKNTHNLHNRKAIDMSAEYLQLHNQQKLTLMSHWELTGKIAIITPSERKSAYLNWQQSNQVVDFRLSNLIGVSLLKLTYDGDVARLQADGEEYEGESTEALVYQTTGWILPLDNLPQWIKGSVGEQDRVVLSDKGLPEIIQPICATCTGWEITYSQYEHVQGVWLPFLVEVNNPLKQTRLKFKVSQWQRK</sequence>
<accession>K6Y6E1</accession>
<reference evidence="14" key="1">
    <citation type="journal article" date="2014" name="Environ. Microbiol.">
        <title>Comparative genomics of the marine bacterial genus Glaciecola reveals the high degree of genomic diversity and genomic characteristic for cold adaptation.</title>
        <authorList>
            <person name="Qin Q.L."/>
            <person name="Xie B.B."/>
            <person name="Yu Y."/>
            <person name="Shu Y.L."/>
            <person name="Rong J.C."/>
            <person name="Zhang Y.J."/>
            <person name="Zhao D.L."/>
            <person name="Chen X.L."/>
            <person name="Zhang X.Y."/>
            <person name="Chen B."/>
            <person name="Zhou B.C."/>
            <person name="Zhang Y.Z."/>
        </authorList>
    </citation>
    <scope>NUCLEOTIDE SEQUENCE [LARGE SCALE GENOMIC DNA]</scope>
    <source>
        <strain evidence="14">ACAM 615</strain>
    </source>
</reference>
<dbReference type="CDD" id="cd16326">
    <property type="entry name" value="LolB"/>
    <property type="match status" value="1"/>
</dbReference>
<keyword evidence="10" id="KW-0143">Chaperone</keyword>
<evidence type="ECO:0000313" key="13">
    <source>
        <dbReference type="EMBL" id="GAC28339.1"/>
    </source>
</evidence>
<dbReference type="Pfam" id="PF03550">
    <property type="entry name" value="LolB"/>
    <property type="match status" value="1"/>
</dbReference>
<evidence type="ECO:0000256" key="1">
    <source>
        <dbReference type="ARBA" id="ARBA00004459"/>
    </source>
</evidence>
<keyword evidence="5" id="KW-0813">Transport</keyword>
<protein>
    <recommendedName>
        <fullName evidence="4">Outer-membrane lipoprotein LolB</fullName>
    </recommendedName>
</protein>
<dbReference type="InterPro" id="IPR004565">
    <property type="entry name" value="OM_lipoprot_LolB"/>
</dbReference>
<evidence type="ECO:0000256" key="6">
    <source>
        <dbReference type="ARBA" id="ARBA00022729"/>
    </source>
</evidence>
<evidence type="ECO:0000313" key="14">
    <source>
        <dbReference type="Proteomes" id="UP000006251"/>
    </source>
</evidence>
<evidence type="ECO:0000256" key="7">
    <source>
        <dbReference type="ARBA" id="ARBA00022927"/>
    </source>
</evidence>
<evidence type="ECO:0000256" key="12">
    <source>
        <dbReference type="ARBA" id="ARBA00023288"/>
    </source>
</evidence>
<dbReference type="NCBIfam" id="TIGR00548">
    <property type="entry name" value="lolB"/>
    <property type="match status" value="1"/>
</dbReference>
<comment type="similarity">
    <text evidence="2">Belongs to the LolB family.</text>
</comment>
<dbReference type="AlphaFoldDB" id="K6Y6E1"/>
<dbReference type="OrthoDB" id="9797618at2"/>
<gene>
    <name evidence="13" type="primary">lolB</name>
    <name evidence="13" type="ORF">GPAL_1467</name>
</gene>
<evidence type="ECO:0000256" key="2">
    <source>
        <dbReference type="ARBA" id="ARBA00009696"/>
    </source>
</evidence>
<keyword evidence="9" id="KW-0564">Palmitate</keyword>
<evidence type="ECO:0000256" key="8">
    <source>
        <dbReference type="ARBA" id="ARBA00023136"/>
    </source>
</evidence>
<comment type="subunit">
    <text evidence="3">Monomer.</text>
</comment>
<evidence type="ECO:0000256" key="9">
    <source>
        <dbReference type="ARBA" id="ARBA00023139"/>
    </source>
</evidence>
<dbReference type="InterPro" id="IPR029046">
    <property type="entry name" value="LolA/LolB/LppX"/>
</dbReference>
<dbReference type="Gene3D" id="2.50.20.10">
    <property type="entry name" value="Lipoprotein localisation LolA/LolB/LppX"/>
    <property type="match status" value="1"/>
</dbReference>
<name>K6Y6E1_9ALTE</name>
<proteinExistence type="inferred from homology"/>
<organism evidence="13 14">
    <name type="scientific">Brumicola pallidula DSM 14239 = ACAM 615</name>
    <dbReference type="NCBI Taxonomy" id="1121922"/>
    <lineage>
        <taxon>Bacteria</taxon>
        <taxon>Pseudomonadati</taxon>
        <taxon>Pseudomonadota</taxon>
        <taxon>Gammaproteobacteria</taxon>
        <taxon>Alteromonadales</taxon>
        <taxon>Alteromonadaceae</taxon>
        <taxon>Brumicola</taxon>
    </lineage>
</organism>
<dbReference type="RefSeq" id="WP_006010437.1">
    <property type="nucleotide sequence ID" value="NZ_BAEQ01000023.1"/>
</dbReference>
<dbReference type="EMBL" id="BAEQ01000023">
    <property type="protein sequence ID" value="GAC28339.1"/>
    <property type="molecule type" value="Genomic_DNA"/>
</dbReference>
<dbReference type="GO" id="GO:0009279">
    <property type="term" value="C:cell outer membrane"/>
    <property type="evidence" value="ECO:0007669"/>
    <property type="project" value="UniProtKB-SubCell"/>
</dbReference>
<evidence type="ECO:0000256" key="11">
    <source>
        <dbReference type="ARBA" id="ARBA00023237"/>
    </source>
</evidence>
<keyword evidence="14" id="KW-1185">Reference proteome</keyword>